<dbReference type="Proteomes" id="UP000297245">
    <property type="component" value="Unassembled WGS sequence"/>
</dbReference>
<dbReference type="EMBL" id="ML179760">
    <property type="protein sequence ID" value="THU82068.1"/>
    <property type="molecule type" value="Genomic_DNA"/>
</dbReference>
<sequence>MPKPIVLVTGGTGFVGSHVISQLLAQNVYTVRAVARSASKLRAIFPDSESDGTAGRRLASSNFEAVEIPSLTSDYTEALKNVQSVIHIASPLYQSGISGEDIFQGAYHGTLHLVQQAIDAGVKKIVITGTFATLYDVNFAAVFGTQSLTEKDYGPAIAETIDLQNPNKAAIYQQSKTAADKKLWEIAHAHPDVDITILLPPAIFGPLVPNYPLTSRASIGTNDIIYQLFLSGPENYPNIPFGHMVDVRDIARAHLAALSASPVPGRNKRLIVAYGTFTWKALADLIRKERPEVADRVPREDAPIVPQGAAPLDTSFAKEILGMDQYIGWEETMLAAVDVLLEFEKSGKNIADPAHDYPSRG</sequence>
<dbReference type="PANTHER" id="PTHR48079:SF6">
    <property type="entry name" value="NAD(P)-BINDING DOMAIN-CONTAINING PROTEIN-RELATED"/>
    <property type="match status" value="1"/>
</dbReference>
<dbReference type="InterPro" id="IPR001509">
    <property type="entry name" value="Epimerase_deHydtase"/>
</dbReference>
<dbReference type="Gene3D" id="3.40.50.720">
    <property type="entry name" value="NAD(P)-binding Rossmann-like Domain"/>
    <property type="match status" value="1"/>
</dbReference>
<evidence type="ECO:0000313" key="3">
    <source>
        <dbReference type="Proteomes" id="UP000297245"/>
    </source>
</evidence>
<evidence type="ECO:0000313" key="2">
    <source>
        <dbReference type="EMBL" id="THU82068.1"/>
    </source>
</evidence>
<dbReference type="PANTHER" id="PTHR48079">
    <property type="entry name" value="PROTEIN YEEZ"/>
    <property type="match status" value="1"/>
</dbReference>
<dbReference type="OrthoDB" id="2735536at2759"/>
<reference evidence="2 3" key="1">
    <citation type="journal article" date="2019" name="Nat. Ecol. Evol.">
        <title>Megaphylogeny resolves global patterns of mushroom evolution.</title>
        <authorList>
            <person name="Varga T."/>
            <person name="Krizsan K."/>
            <person name="Foldi C."/>
            <person name="Dima B."/>
            <person name="Sanchez-Garcia M."/>
            <person name="Sanchez-Ramirez S."/>
            <person name="Szollosi G.J."/>
            <person name="Szarkandi J.G."/>
            <person name="Papp V."/>
            <person name="Albert L."/>
            <person name="Andreopoulos W."/>
            <person name="Angelini C."/>
            <person name="Antonin V."/>
            <person name="Barry K.W."/>
            <person name="Bougher N.L."/>
            <person name="Buchanan P."/>
            <person name="Buyck B."/>
            <person name="Bense V."/>
            <person name="Catcheside P."/>
            <person name="Chovatia M."/>
            <person name="Cooper J."/>
            <person name="Damon W."/>
            <person name="Desjardin D."/>
            <person name="Finy P."/>
            <person name="Geml J."/>
            <person name="Haridas S."/>
            <person name="Hughes K."/>
            <person name="Justo A."/>
            <person name="Karasinski D."/>
            <person name="Kautmanova I."/>
            <person name="Kiss B."/>
            <person name="Kocsube S."/>
            <person name="Kotiranta H."/>
            <person name="LaButti K.M."/>
            <person name="Lechner B.E."/>
            <person name="Liimatainen K."/>
            <person name="Lipzen A."/>
            <person name="Lukacs Z."/>
            <person name="Mihaltcheva S."/>
            <person name="Morgado L.N."/>
            <person name="Niskanen T."/>
            <person name="Noordeloos M.E."/>
            <person name="Ohm R.A."/>
            <person name="Ortiz-Santana B."/>
            <person name="Ovrebo C."/>
            <person name="Racz N."/>
            <person name="Riley R."/>
            <person name="Savchenko A."/>
            <person name="Shiryaev A."/>
            <person name="Soop K."/>
            <person name="Spirin V."/>
            <person name="Szebenyi C."/>
            <person name="Tomsovsky M."/>
            <person name="Tulloss R.E."/>
            <person name="Uehling J."/>
            <person name="Grigoriev I.V."/>
            <person name="Vagvolgyi C."/>
            <person name="Papp T."/>
            <person name="Martin F.M."/>
            <person name="Miettinen O."/>
            <person name="Hibbett D.S."/>
            <person name="Nagy L.G."/>
        </authorList>
    </citation>
    <scope>NUCLEOTIDE SEQUENCE [LARGE SCALE GENOMIC DNA]</scope>
    <source>
        <strain evidence="2 3">CBS 962.96</strain>
    </source>
</reference>
<keyword evidence="3" id="KW-1185">Reference proteome</keyword>
<evidence type="ECO:0000259" key="1">
    <source>
        <dbReference type="Pfam" id="PF01370"/>
    </source>
</evidence>
<accession>A0A4S8L268</accession>
<dbReference type="AlphaFoldDB" id="A0A4S8L268"/>
<protein>
    <submittedName>
        <fullName evidence="2">NAD(P)-binding protein</fullName>
    </submittedName>
</protein>
<proteinExistence type="predicted"/>
<gene>
    <name evidence="2" type="ORF">K435DRAFT_934848</name>
</gene>
<dbReference type="InterPro" id="IPR036291">
    <property type="entry name" value="NAD(P)-bd_dom_sf"/>
</dbReference>
<dbReference type="SUPFAM" id="SSF51735">
    <property type="entry name" value="NAD(P)-binding Rossmann-fold domains"/>
    <property type="match status" value="1"/>
</dbReference>
<dbReference type="InterPro" id="IPR051783">
    <property type="entry name" value="NAD(P)-dependent_oxidoreduct"/>
</dbReference>
<name>A0A4S8L268_DENBC</name>
<dbReference type="GO" id="GO:0005737">
    <property type="term" value="C:cytoplasm"/>
    <property type="evidence" value="ECO:0007669"/>
    <property type="project" value="TreeGrafter"/>
</dbReference>
<dbReference type="GO" id="GO:0004029">
    <property type="term" value="F:aldehyde dehydrogenase (NAD+) activity"/>
    <property type="evidence" value="ECO:0007669"/>
    <property type="project" value="TreeGrafter"/>
</dbReference>
<organism evidence="2 3">
    <name type="scientific">Dendrothele bispora (strain CBS 962.96)</name>
    <dbReference type="NCBI Taxonomy" id="1314807"/>
    <lineage>
        <taxon>Eukaryota</taxon>
        <taxon>Fungi</taxon>
        <taxon>Dikarya</taxon>
        <taxon>Basidiomycota</taxon>
        <taxon>Agaricomycotina</taxon>
        <taxon>Agaricomycetes</taxon>
        <taxon>Agaricomycetidae</taxon>
        <taxon>Agaricales</taxon>
        <taxon>Agaricales incertae sedis</taxon>
        <taxon>Dendrothele</taxon>
    </lineage>
</organism>
<dbReference type="Pfam" id="PF01370">
    <property type="entry name" value="Epimerase"/>
    <property type="match status" value="1"/>
</dbReference>
<feature type="domain" description="NAD-dependent epimerase/dehydratase" evidence="1">
    <location>
        <begin position="6"/>
        <end position="260"/>
    </location>
</feature>